<dbReference type="RefSeq" id="XP_035697083.1">
    <property type="nucleotide sequence ID" value="XM_035841190.1"/>
</dbReference>
<dbReference type="Pfam" id="PF03781">
    <property type="entry name" value="FGE-sulfatase"/>
    <property type="match status" value="1"/>
</dbReference>
<dbReference type="InterPro" id="IPR016187">
    <property type="entry name" value="CTDL_fold"/>
</dbReference>
<sequence>MEGKVKILLLRVLLCFVVISLCNVMGQRMKKTPPGFVRVVNVTEGVNITRFDQMVEIKDGKYWVGTDDEKAPEEEKPRRKTHLKAFRVDLYPVTNEQFLKFIRSKGKRFQTDSEKIGWSHVFQDLVSEEVKQNFTVENVTQLAPWMVPIRYAMWSQPAGPRSNIMDKLQHPVVHVRWTDAAAYCYWAGKRLPTEEEWEVAAKGGLDGRKLPWGGRYSPERLNIWQGSFPDNNTLEDGHFSTSSVLSFPEQNDYGMYDVVGNVWEWTSSQFIPPGMRREEVENKEYVVRGGSWLDSKDGSFNNRVHVTTRKGQAADVGCDHVGFRCAQSVVPTSSDKVRYVSKANLTKQAKRPKVRHLKDQKKKKRPPPPPPTPAPRRTNTPRPRGKPRKSRRGMTNDEL</sequence>
<protein>
    <submittedName>
        <fullName evidence="6">Inactive C-alpha-formylglycine-generating enzyme 2-like</fullName>
    </submittedName>
</protein>
<comment type="similarity">
    <text evidence="1">Belongs to the sulfatase-modifying factor family.</text>
</comment>
<evidence type="ECO:0000256" key="3">
    <source>
        <dbReference type="SAM" id="SignalP"/>
    </source>
</evidence>
<organism evidence="5 6">
    <name type="scientific">Branchiostoma floridae</name>
    <name type="common">Florida lancelet</name>
    <name type="synonym">Amphioxus</name>
    <dbReference type="NCBI Taxonomy" id="7739"/>
    <lineage>
        <taxon>Eukaryota</taxon>
        <taxon>Metazoa</taxon>
        <taxon>Chordata</taxon>
        <taxon>Cephalochordata</taxon>
        <taxon>Leptocardii</taxon>
        <taxon>Amphioxiformes</taxon>
        <taxon>Branchiostomatidae</taxon>
        <taxon>Branchiostoma</taxon>
    </lineage>
</organism>
<feature type="domain" description="Sulfatase-modifying factor enzyme-like" evidence="4">
    <location>
        <begin position="52"/>
        <end position="326"/>
    </location>
</feature>
<dbReference type="InterPro" id="IPR051043">
    <property type="entry name" value="Sulfatase_Mod_Factor_Kinase"/>
</dbReference>
<evidence type="ECO:0000256" key="1">
    <source>
        <dbReference type="ARBA" id="ARBA00005310"/>
    </source>
</evidence>
<reference evidence="6" key="2">
    <citation type="submission" date="2025-08" db="UniProtKB">
        <authorList>
            <consortium name="RefSeq"/>
        </authorList>
    </citation>
    <scope>IDENTIFICATION</scope>
    <source>
        <strain evidence="6">S238N-H82</strain>
        <tissue evidence="6">Testes</tissue>
    </source>
</reference>
<dbReference type="InterPro" id="IPR005532">
    <property type="entry name" value="SUMF_dom"/>
</dbReference>
<keyword evidence="3" id="KW-0732">Signal</keyword>
<dbReference type="Proteomes" id="UP000001554">
    <property type="component" value="Chromosome 14"/>
</dbReference>
<keyword evidence="5" id="KW-1185">Reference proteome</keyword>
<gene>
    <name evidence="6" type="primary">LOC118430351</name>
</gene>
<evidence type="ECO:0000259" key="4">
    <source>
        <dbReference type="Pfam" id="PF03781"/>
    </source>
</evidence>
<dbReference type="InterPro" id="IPR042095">
    <property type="entry name" value="SUMF_sf"/>
</dbReference>
<dbReference type="PANTHER" id="PTHR23150:SF33">
    <property type="entry name" value="INACTIVE C-ALPHA-FORMYLGLYCINE-GENERATING ENZYME 2"/>
    <property type="match status" value="1"/>
</dbReference>
<dbReference type="KEGG" id="bfo:118430351"/>
<accession>A0A9J7M9X3</accession>
<dbReference type="Gene3D" id="3.90.1580.10">
    <property type="entry name" value="paralog of FGE (formylglycine-generating enzyme)"/>
    <property type="match status" value="1"/>
</dbReference>
<evidence type="ECO:0000313" key="6">
    <source>
        <dbReference type="RefSeq" id="XP_035697083.1"/>
    </source>
</evidence>
<dbReference type="OMA" id="WQGQFPW"/>
<dbReference type="GO" id="GO:0005783">
    <property type="term" value="C:endoplasmic reticulum"/>
    <property type="evidence" value="ECO:0000318"/>
    <property type="project" value="GO_Central"/>
</dbReference>
<feature type="compositionally biased region" description="Basic residues" evidence="2">
    <location>
        <begin position="383"/>
        <end position="392"/>
    </location>
</feature>
<proteinExistence type="inferred from homology"/>
<evidence type="ECO:0000313" key="5">
    <source>
        <dbReference type="Proteomes" id="UP000001554"/>
    </source>
</evidence>
<feature type="signal peptide" evidence="3">
    <location>
        <begin position="1"/>
        <end position="22"/>
    </location>
</feature>
<name>A0A9J7M9X3_BRAFL</name>
<feature type="region of interest" description="Disordered" evidence="2">
    <location>
        <begin position="346"/>
        <end position="399"/>
    </location>
</feature>
<evidence type="ECO:0000256" key="2">
    <source>
        <dbReference type="SAM" id="MobiDB-lite"/>
    </source>
</evidence>
<feature type="chain" id="PRO_5039906524" evidence="3">
    <location>
        <begin position="23"/>
        <end position="399"/>
    </location>
</feature>
<reference evidence="5" key="1">
    <citation type="journal article" date="2020" name="Nat. Ecol. Evol.">
        <title>Deeply conserved synteny resolves early events in vertebrate evolution.</title>
        <authorList>
            <person name="Simakov O."/>
            <person name="Marletaz F."/>
            <person name="Yue J.X."/>
            <person name="O'Connell B."/>
            <person name="Jenkins J."/>
            <person name="Brandt A."/>
            <person name="Calef R."/>
            <person name="Tung C.H."/>
            <person name="Huang T.K."/>
            <person name="Schmutz J."/>
            <person name="Satoh N."/>
            <person name="Yu J.K."/>
            <person name="Putnam N.H."/>
            <person name="Green R.E."/>
            <person name="Rokhsar D.S."/>
        </authorList>
    </citation>
    <scope>NUCLEOTIDE SEQUENCE [LARGE SCALE GENOMIC DNA]</scope>
    <source>
        <strain evidence="5">S238N-H82</strain>
    </source>
</reference>
<feature type="compositionally biased region" description="Basic residues" evidence="2">
    <location>
        <begin position="348"/>
        <end position="366"/>
    </location>
</feature>
<dbReference type="GeneID" id="118430351"/>
<dbReference type="SUPFAM" id="SSF56436">
    <property type="entry name" value="C-type lectin-like"/>
    <property type="match status" value="1"/>
</dbReference>
<dbReference type="OrthoDB" id="659at2759"/>
<dbReference type="PANTHER" id="PTHR23150">
    <property type="entry name" value="SULFATASE MODIFYING FACTOR 1, 2"/>
    <property type="match status" value="1"/>
</dbReference>
<dbReference type="AlphaFoldDB" id="A0A9J7M9X3"/>